<dbReference type="InterPro" id="IPR003791">
    <property type="entry name" value="UPF0178"/>
</dbReference>
<evidence type="ECO:0000313" key="5">
    <source>
        <dbReference type="Proteomes" id="UP000282529"/>
    </source>
</evidence>
<dbReference type="HAMAP" id="MF_00489">
    <property type="entry name" value="UPF0178"/>
    <property type="match status" value="1"/>
</dbReference>
<dbReference type="OrthoDB" id="9798918at2"/>
<gene>
    <name evidence="4" type="ORF">EH198_11680</name>
</gene>
<dbReference type="PANTHER" id="PTHR35146">
    <property type="entry name" value="UPF0178 PROTEIN YAII"/>
    <property type="match status" value="1"/>
</dbReference>
<sequence length="159" mass="17453">MNSSDARGRTIVVDADACPVKKETADVARACGVPVMMVSSYAHELRGGEGVAVVRVDNSDQSADLYIANHIKPGDVVLTGDYGLAALALAKGCHVLSFRGQTYDETNMDMMLEGRHARAKERRRGRHSKGPKPFSAEDRNFFQHKLTKLLNLLQENVQL</sequence>
<keyword evidence="5" id="KW-1185">Reference proteome</keyword>
<dbReference type="AlphaFoldDB" id="A0A3N9P610"/>
<accession>A0A3N9P610</accession>
<organism evidence="4 5">
    <name type="scientific">Paenibacillus rhizophilus</name>
    <dbReference type="NCBI Taxonomy" id="1850366"/>
    <lineage>
        <taxon>Bacteria</taxon>
        <taxon>Bacillati</taxon>
        <taxon>Bacillota</taxon>
        <taxon>Bacilli</taxon>
        <taxon>Bacillales</taxon>
        <taxon>Paenibacillaceae</taxon>
        <taxon>Paenibacillus</taxon>
    </lineage>
</organism>
<dbReference type="RefSeq" id="WP_124695711.1">
    <property type="nucleotide sequence ID" value="NZ_JBHUFE010000007.1"/>
</dbReference>
<feature type="compositionally biased region" description="Basic residues" evidence="3">
    <location>
        <begin position="117"/>
        <end position="130"/>
    </location>
</feature>
<evidence type="ECO:0000313" key="4">
    <source>
        <dbReference type="EMBL" id="RQW11663.1"/>
    </source>
</evidence>
<evidence type="ECO:0000256" key="2">
    <source>
        <dbReference type="HAMAP-Rule" id="MF_00489"/>
    </source>
</evidence>
<dbReference type="NCBIfam" id="NF001095">
    <property type="entry name" value="PRK00124.1"/>
    <property type="match status" value="1"/>
</dbReference>
<dbReference type="Proteomes" id="UP000282529">
    <property type="component" value="Unassembled WGS sequence"/>
</dbReference>
<comment type="caution">
    <text evidence="4">The sequence shown here is derived from an EMBL/GenBank/DDBJ whole genome shotgun (WGS) entry which is preliminary data.</text>
</comment>
<proteinExistence type="inferred from homology"/>
<feature type="region of interest" description="Disordered" evidence="3">
    <location>
        <begin position="116"/>
        <end position="137"/>
    </location>
</feature>
<name>A0A3N9P610_9BACL</name>
<dbReference type="EMBL" id="RQPI01000005">
    <property type="protein sequence ID" value="RQW11663.1"/>
    <property type="molecule type" value="Genomic_DNA"/>
</dbReference>
<dbReference type="PANTHER" id="PTHR35146:SF1">
    <property type="entry name" value="UPF0178 PROTEIN YAII"/>
    <property type="match status" value="1"/>
</dbReference>
<reference evidence="4 5" key="1">
    <citation type="submission" date="2018-11" db="EMBL/GenBank/DDBJ databases">
        <title>Genome sequence of strain 7197.</title>
        <authorList>
            <person name="Gao J."/>
            <person name="Sun J."/>
        </authorList>
    </citation>
    <scope>NUCLEOTIDE SEQUENCE [LARGE SCALE GENOMIC DNA]</scope>
    <source>
        <strain evidence="4 5">7197</strain>
    </source>
</reference>
<evidence type="ECO:0000256" key="3">
    <source>
        <dbReference type="SAM" id="MobiDB-lite"/>
    </source>
</evidence>
<protein>
    <recommendedName>
        <fullName evidence="2">UPF0178 protein EH198_11680</fullName>
    </recommendedName>
</protein>
<evidence type="ECO:0000256" key="1">
    <source>
        <dbReference type="ARBA" id="ARBA00008522"/>
    </source>
</evidence>
<comment type="similarity">
    <text evidence="1 2">Belongs to the UPF0178 family.</text>
</comment>
<dbReference type="Pfam" id="PF02639">
    <property type="entry name" value="DUF188"/>
    <property type="match status" value="1"/>
</dbReference>